<reference evidence="4" key="1">
    <citation type="journal article" date="2016" name="Genome Announc.">
        <title>Draft genomes of two strains of Paenibacillus glucanolyticus with capability to degrade lignocellulose.</title>
        <authorList>
            <person name="Mathews S.L."/>
            <person name="Pawlak J."/>
            <person name="Grunden A.M."/>
        </authorList>
    </citation>
    <scope>NUCLEOTIDE SEQUENCE [LARGE SCALE GENOMIC DNA]</scope>
    <source>
        <strain evidence="4">SLM1</strain>
    </source>
</reference>
<dbReference type="RefSeq" id="WP_063479998.1">
    <property type="nucleotide sequence ID" value="NZ_CP147845.1"/>
</dbReference>
<evidence type="ECO:0000256" key="2">
    <source>
        <dbReference type="SAM" id="Phobius"/>
    </source>
</evidence>
<feature type="compositionally biased region" description="Polar residues" evidence="1">
    <location>
        <begin position="372"/>
        <end position="389"/>
    </location>
</feature>
<dbReference type="Pfam" id="PF05569">
    <property type="entry name" value="Peptidase_M56"/>
    <property type="match status" value="1"/>
</dbReference>
<keyword evidence="5" id="KW-1185">Reference proteome</keyword>
<dbReference type="AlphaFoldDB" id="A0A163E6X6"/>
<name>A0A163E6X6_9BACL</name>
<feature type="region of interest" description="Disordered" evidence="1">
    <location>
        <begin position="345"/>
        <end position="409"/>
    </location>
</feature>
<dbReference type="EMBL" id="LWMH01000002">
    <property type="protein sequence ID" value="KZS43648.1"/>
    <property type="molecule type" value="Genomic_DNA"/>
</dbReference>
<keyword evidence="2" id="KW-0472">Membrane</keyword>
<dbReference type="PANTHER" id="PTHR34978">
    <property type="entry name" value="POSSIBLE SENSOR-TRANSDUCER PROTEIN BLAR"/>
    <property type="match status" value="1"/>
</dbReference>
<dbReference type="InterPro" id="IPR052173">
    <property type="entry name" value="Beta-lactam_resp_regulator"/>
</dbReference>
<feature type="compositionally biased region" description="Basic and acidic residues" evidence="1">
    <location>
        <begin position="360"/>
        <end position="371"/>
    </location>
</feature>
<dbReference type="CDD" id="cd07341">
    <property type="entry name" value="M56_BlaR1_MecR1_like"/>
    <property type="match status" value="1"/>
</dbReference>
<dbReference type="InterPro" id="IPR008756">
    <property type="entry name" value="Peptidase_M56"/>
</dbReference>
<dbReference type="PANTHER" id="PTHR34978:SF3">
    <property type="entry name" value="SLR0241 PROTEIN"/>
    <property type="match status" value="1"/>
</dbReference>
<comment type="caution">
    <text evidence="4">The sequence shown here is derived from an EMBL/GenBank/DDBJ whole genome shotgun (WGS) entry which is preliminary data.</text>
</comment>
<evidence type="ECO:0000256" key="1">
    <source>
        <dbReference type="SAM" id="MobiDB-lite"/>
    </source>
</evidence>
<accession>A0A163E6X6</accession>
<feature type="transmembrane region" description="Helical" evidence="2">
    <location>
        <begin position="46"/>
        <end position="64"/>
    </location>
</feature>
<feature type="transmembrane region" description="Helical" evidence="2">
    <location>
        <begin position="6"/>
        <end position="25"/>
    </location>
</feature>
<keyword evidence="2" id="KW-1133">Transmembrane helix</keyword>
<proteinExistence type="predicted"/>
<feature type="domain" description="Peptidase M56" evidence="3">
    <location>
        <begin position="11"/>
        <end position="301"/>
    </location>
</feature>
<sequence>MNTILELLSILTVAGSVVVVCILLLRIVSIHAIPPKWRYRISKMALGFYLLPVVLGIQWVSRFFTFKFKATTPISNQLPLNVQHTLPGHSGFNPKPFMAEQTISTHIALLLLSLWGLGAVAFAAWQTVSYRRLLKILEQTRSSVSENSEAAKQLLFTKQALGVTSKVQLAYSSAVRSPVLVGLWKPTIYLPMENTVDMDMGMVIHHELIHLKRKDLWVKAFTLGASALHWFNPLVHILQKDIHTWSELSCDEEVVKGMSYAERKRYGETILNVMAGSRNLPVRFCASLSGDGKQLKRRLTIMLSVKKLKKKTVYLTITAVFLVAAISTTAAAWASSNTPKVVEDEKSQFKAQSNEVTLKPIDETKTNEVEVSRSTPASDNETNTGSQIKENTDIPKAPDASEKSAPDPLAVEELIMPVDEGYRKSHLTEIPPGTSITVRSMTPEKKTSMKELEEELQATMKLEESIDYDESSHK</sequence>
<organism evidence="4 5">
    <name type="scientific">Paenibacillus glucanolyticus</name>
    <dbReference type="NCBI Taxonomy" id="59843"/>
    <lineage>
        <taxon>Bacteria</taxon>
        <taxon>Bacillati</taxon>
        <taxon>Bacillota</taxon>
        <taxon>Bacilli</taxon>
        <taxon>Bacillales</taxon>
        <taxon>Paenibacillaceae</taxon>
        <taxon>Paenibacillus</taxon>
    </lineage>
</organism>
<dbReference type="GeneID" id="97554846"/>
<gene>
    <name evidence="4" type="ORF">AWU65_26505</name>
</gene>
<dbReference type="Proteomes" id="UP000076796">
    <property type="component" value="Unassembled WGS sequence"/>
</dbReference>
<dbReference type="OrthoDB" id="9770467at2"/>
<evidence type="ECO:0000313" key="5">
    <source>
        <dbReference type="Proteomes" id="UP000076796"/>
    </source>
</evidence>
<feature type="transmembrane region" description="Helical" evidence="2">
    <location>
        <begin position="103"/>
        <end position="125"/>
    </location>
</feature>
<keyword evidence="2" id="KW-0812">Transmembrane</keyword>
<protein>
    <submittedName>
        <fullName evidence="4">Peptidase M56</fullName>
    </submittedName>
</protein>
<evidence type="ECO:0000313" key="4">
    <source>
        <dbReference type="EMBL" id="KZS43648.1"/>
    </source>
</evidence>
<dbReference type="STRING" id="59843.A3958_25240"/>
<evidence type="ECO:0000259" key="3">
    <source>
        <dbReference type="Pfam" id="PF05569"/>
    </source>
</evidence>
<feature type="transmembrane region" description="Helical" evidence="2">
    <location>
        <begin position="312"/>
        <end position="334"/>
    </location>
</feature>